<keyword evidence="13" id="KW-1185">Reference proteome</keyword>
<dbReference type="InterPro" id="IPR012834">
    <property type="entry name" value="FlgG_G_neg"/>
</dbReference>
<keyword evidence="12" id="KW-0966">Cell projection</keyword>
<evidence type="ECO:0000259" key="11">
    <source>
        <dbReference type="Pfam" id="PF22692"/>
    </source>
</evidence>
<dbReference type="Proteomes" id="UP000612349">
    <property type="component" value="Unassembled WGS sequence"/>
</dbReference>
<dbReference type="GO" id="GO:0009426">
    <property type="term" value="C:bacterial-type flagellum basal body, distal rod"/>
    <property type="evidence" value="ECO:0007669"/>
    <property type="project" value="UniProtKB-UniRule"/>
</dbReference>
<dbReference type="PANTHER" id="PTHR30435:SF19">
    <property type="entry name" value="FLAGELLAR BASAL-BODY ROD PROTEIN FLGG"/>
    <property type="match status" value="1"/>
</dbReference>
<comment type="subunit">
    <text evidence="5 8">The basal body constitutes a major portion of the flagellar organelle and consists of four rings (L,P,S, and M) mounted on a central rod. The rod consists of about 26 subunits of FlgG in the distal portion, and FlgB, FlgC and FlgF are thought to build up the proximal portion of the rod with about 6 subunits each.</text>
</comment>
<evidence type="ECO:0000313" key="13">
    <source>
        <dbReference type="Proteomes" id="UP000612349"/>
    </source>
</evidence>
<proteinExistence type="inferred from homology"/>
<comment type="similarity">
    <text evidence="2 8">Belongs to the flagella basal body rod proteins family.</text>
</comment>
<dbReference type="Pfam" id="PF22692">
    <property type="entry name" value="LlgE_F_G_D1"/>
    <property type="match status" value="1"/>
</dbReference>
<name>A0A917DS94_9SPHN</name>
<dbReference type="Pfam" id="PF06429">
    <property type="entry name" value="Flg_bbr_C"/>
    <property type="match status" value="1"/>
</dbReference>
<keyword evidence="12" id="KW-0282">Flagellum</keyword>
<evidence type="ECO:0000256" key="3">
    <source>
        <dbReference type="ARBA" id="ARBA00017948"/>
    </source>
</evidence>
<dbReference type="AlphaFoldDB" id="A0A917DS94"/>
<dbReference type="InterPro" id="IPR037925">
    <property type="entry name" value="FlgE/F/G-like"/>
</dbReference>
<feature type="domain" description="Flagellar basal-body/hook protein C-terminal" evidence="10">
    <location>
        <begin position="216"/>
        <end position="260"/>
    </location>
</feature>
<evidence type="ECO:0000256" key="2">
    <source>
        <dbReference type="ARBA" id="ARBA00009677"/>
    </source>
</evidence>
<reference evidence="12" key="1">
    <citation type="journal article" date="2014" name="Int. J. Syst. Evol. Microbiol.">
        <title>Complete genome sequence of Corynebacterium casei LMG S-19264T (=DSM 44701T), isolated from a smear-ripened cheese.</title>
        <authorList>
            <consortium name="US DOE Joint Genome Institute (JGI-PGF)"/>
            <person name="Walter F."/>
            <person name="Albersmeier A."/>
            <person name="Kalinowski J."/>
            <person name="Ruckert C."/>
        </authorList>
    </citation>
    <scope>NUCLEOTIDE SEQUENCE</scope>
    <source>
        <strain evidence="12">CGMCC 1.15360</strain>
    </source>
</reference>
<evidence type="ECO:0000256" key="6">
    <source>
        <dbReference type="ARBA" id="ARBA00032912"/>
    </source>
</evidence>
<dbReference type="InterPro" id="IPR010930">
    <property type="entry name" value="Flg_bb/hook_C_dom"/>
</dbReference>
<dbReference type="NCBIfam" id="TIGR02488">
    <property type="entry name" value="flgG_G_neg"/>
    <property type="match status" value="1"/>
</dbReference>
<dbReference type="InterPro" id="IPR019776">
    <property type="entry name" value="Flagellar_basal_body_rod_CS"/>
</dbReference>
<dbReference type="EMBL" id="BMIP01000002">
    <property type="protein sequence ID" value="GGD63944.1"/>
    <property type="molecule type" value="Genomic_DNA"/>
</dbReference>
<dbReference type="OrthoDB" id="9804559at2"/>
<dbReference type="RefSeq" id="WP_066776123.1">
    <property type="nucleotide sequence ID" value="NZ_BMIP01000002.1"/>
</dbReference>
<keyword evidence="12" id="KW-0969">Cilium</keyword>
<feature type="domain" description="Flagellar basal body rod protein N-terminal" evidence="9">
    <location>
        <begin position="6"/>
        <end position="36"/>
    </location>
</feature>
<dbReference type="Pfam" id="PF00460">
    <property type="entry name" value="Flg_bb_rod"/>
    <property type="match status" value="1"/>
</dbReference>
<dbReference type="InterPro" id="IPR053967">
    <property type="entry name" value="LlgE_F_G-like_D1"/>
</dbReference>
<protein>
    <recommendedName>
        <fullName evidence="3 7">Flagellar basal-body rod protein FlgG</fullName>
    </recommendedName>
    <alternativeName>
        <fullName evidence="6 8">Distal rod protein</fullName>
    </alternativeName>
</protein>
<comment type="subcellular location">
    <subcellularLocation>
        <location evidence="1 8">Bacterial flagellum basal body</location>
    </subcellularLocation>
</comment>
<dbReference type="PANTHER" id="PTHR30435">
    <property type="entry name" value="FLAGELLAR PROTEIN"/>
    <property type="match status" value="1"/>
</dbReference>
<keyword evidence="4 8" id="KW-0975">Bacterial flagellum</keyword>
<evidence type="ECO:0000256" key="8">
    <source>
        <dbReference type="RuleBase" id="RU362116"/>
    </source>
</evidence>
<dbReference type="GO" id="GO:0071978">
    <property type="term" value="P:bacterial-type flagellum-dependent swarming motility"/>
    <property type="evidence" value="ECO:0007669"/>
    <property type="project" value="TreeGrafter"/>
</dbReference>
<evidence type="ECO:0000256" key="1">
    <source>
        <dbReference type="ARBA" id="ARBA00004117"/>
    </source>
</evidence>
<evidence type="ECO:0000256" key="7">
    <source>
        <dbReference type="NCBIfam" id="TIGR02488"/>
    </source>
</evidence>
<feature type="domain" description="Flagellar hook protein FlgE/F/G-like D1" evidence="11">
    <location>
        <begin position="97"/>
        <end position="160"/>
    </location>
</feature>
<evidence type="ECO:0000259" key="9">
    <source>
        <dbReference type="Pfam" id="PF00460"/>
    </source>
</evidence>
<dbReference type="PROSITE" id="PS00588">
    <property type="entry name" value="FLAGELLA_BB_ROD"/>
    <property type="match status" value="1"/>
</dbReference>
<evidence type="ECO:0000256" key="5">
    <source>
        <dbReference type="ARBA" id="ARBA00025933"/>
    </source>
</evidence>
<dbReference type="InterPro" id="IPR001444">
    <property type="entry name" value="Flag_bb_rod_N"/>
</dbReference>
<comment type="caution">
    <text evidence="12">The sequence shown here is derived from an EMBL/GenBank/DDBJ whole genome shotgun (WGS) entry which is preliminary data.</text>
</comment>
<dbReference type="SUPFAM" id="SSF117143">
    <property type="entry name" value="Flagellar hook protein flgE"/>
    <property type="match status" value="1"/>
</dbReference>
<accession>A0A917DS94</accession>
<evidence type="ECO:0000259" key="10">
    <source>
        <dbReference type="Pfam" id="PF06429"/>
    </source>
</evidence>
<gene>
    <name evidence="12" type="primary">flgG</name>
    <name evidence="12" type="ORF">GCM10010990_11780</name>
</gene>
<sequence length="262" mass="27237">MPTSALHVARTGLEAQDARMRVISNNLANVATTGFKRDRANFATLAYQSARIAGQQSSAETQYAEGMNLGTGVAVQSTSRITSQGTLNSTENPLDLAISGDGYFQVERPGGQLAYTRAGNFTLSAEGQIVTPQGYAVQPAINVPQGAGSLAIGDDGIVSAVLAGESEPVELGQITLASFTNAGGLQPIGDNFLIETAASGPAQIGAANAEGRGSIRQGMLEGSNVNVVTELVDMIETQRAYEINSKMISAVDEMLRNANQTL</sequence>
<evidence type="ECO:0000256" key="4">
    <source>
        <dbReference type="ARBA" id="ARBA00023143"/>
    </source>
</evidence>
<reference evidence="12" key="2">
    <citation type="submission" date="2020-09" db="EMBL/GenBank/DDBJ databases">
        <authorList>
            <person name="Sun Q."/>
            <person name="Zhou Y."/>
        </authorList>
    </citation>
    <scope>NUCLEOTIDE SEQUENCE</scope>
    <source>
        <strain evidence="12">CGMCC 1.15360</strain>
    </source>
</reference>
<organism evidence="12 13">
    <name type="scientific">Croceicoccus mobilis</name>
    <dbReference type="NCBI Taxonomy" id="1703339"/>
    <lineage>
        <taxon>Bacteria</taxon>
        <taxon>Pseudomonadati</taxon>
        <taxon>Pseudomonadota</taxon>
        <taxon>Alphaproteobacteria</taxon>
        <taxon>Sphingomonadales</taxon>
        <taxon>Erythrobacteraceae</taxon>
        <taxon>Croceicoccus</taxon>
    </lineage>
</organism>
<evidence type="ECO:0000313" key="12">
    <source>
        <dbReference type="EMBL" id="GGD63944.1"/>
    </source>
</evidence>
<dbReference type="InterPro" id="IPR020013">
    <property type="entry name" value="Flagellar_FlgE/F/G"/>
</dbReference>
<dbReference type="NCBIfam" id="TIGR03506">
    <property type="entry name" value="FlgEFG_subfam"/>
    <property type="match status" value="2"/>
</dbReference>